<gene>
    <name evidence="1" type="ORF">SAMN05421580_11292</name>
</gene>
<dbReference type="EMBL" id="FTOG01000012">
    <property type="protein sequence ID" value="SIT16904.1"/>
    <property type="molecule type" value="Genomic_DNA"/>
</dbReference>
<dbReference type="OrthoDB" id="7690407at2"/>
<proteinExistence type="predicted"/>
<keyword evidence="2" id="KW-1185">Reference proteome</keyword>
<evidence type="ECO:0000313" key="2">
    <source>
        <dbReference type="Proteomes" id="UP000186221"/>
    </source>
</evidence>
<evidence type="ECO:0000313" key="1">
    <source>
        <dbReference type="EMBL" id="SIT16904.1"/>
    </source>
</evidence>
<dbReference type="AlphaFoldDB" id="A0A1N7Q1Y7"/>
<name>A0A1N7Q1Y7_9RHOB</name>
<dbReference type="Proteomes" id="UP000186221">
    <property type="component" value="Unassembled WGS sequence"/>
</dbReference>
<organism evidence="1 2">
    <name type="scientific">Rhodobacter aestuarii</name>
    <dbReference type="NCBI Taxonomy" id="453582"/>
    <lineage>
        <taxon>Bacteria</taxon>
        <taxon>Pseudomonadati</taxon>
        <taxon>Pseudomonadota</taxon>
        <taxon>Alphaproteobacteria</taxon>
        <taxon>Rhodobacterales</taxon>
        <taxon>Rhodobacter group</taxon>
        <taxon>Rhodobacter</taxon>
    </lineage>
</organism>
<reference evidence="2" key="1">
    <citation type="submission" date="2017-01" db="EMBL/GenBank/DDBJ databases">
        <authorList>
            <person name="Varghese N."/>
            <person name="Submissions S."/>
        </authorList>
    </citation>
    <scope>NUCLEOTIDE SEQUENCE [LARGE SCALE GENOMIC DNA]</scope>
    <source>
        <strain evidence="2">DSM 19945</strain>
    </source>
</reference>
<accession>A0A1N7Q1Y7</accession>
<protein>
    <submittedName>
        <fullName evidence="1">Uncharacterized protein</fullName>
    </submittedName>
</protein>
<dbReference type="RefSeq" id="WP_076486143.1">
    <property type="nucleotide sequence ID" value="NZ_FTOG01000012.1"/>
</dbReference>
<sequence length="72" mass="7612">MLISTDFGVHINPQFVAAMEWVTGPTPKPSGYKALRVTMCTGAVFHIEAAPTNFGADEIEVAILKAHAGGVQ</sequence>
<dbReference type="STRING" id="453582.SAMN05421580_11292"/>